<name>A0A091R3Y2_9AVES</name>
<evidence type="ECO:0000313" key="2">
    <source>
        <dbReference type="Proteomes" id="UP000053369"/>
    </source>
</evidence>
<sequence>KDLILDDSLQDLELYSEFIQPSLSNVLQCKVLPGNQQGMGWSQPAVLITACLVHTCIQTGETSQGCYHGIVGGWGEGQMLKLQSFHSASAAVKISTAPRSDCLFQCCPVGKYLTSFNSLIC</sequence>
<feature type="non-terminal residue" evidence="1">
    <location>
        <position position="121"/>
    </location>
</feature>
<feature type="non-terminal residue" evidence="1">
    <location>
        <position position="1"/>
    </location>
</feature>
<protein>
    <submittedName>
        <fullName evidence="1">Uncharacterized protein</fullName>
    </submittedName>
</protein>
<dbReference type="AlphaFoldDB" id="A0A091R3Y2"/>
<dbReference type="Proteomes" id="UP000053369">
    <property type="component" value="Unassembled WGS sequence"/>
</dbReference>
<accession>A0A091R3Y2</accession>
<dbReference type="EMBL" id="KK808232">
    <property type="protein sequence ID" value="KFQ33626.1"/>
    <property type="molecule type" value="Genomic_DNA"/>
</dbReference>
<gene>
    <name evidence="1" type="ORF">N332_03561</name>
</gene>
<evidence type="ECO:0000313" key="1">
    <source>
        <dbReference type="EMBL" id="KFQ33626.1"/>
    </source>
</evidence>
<organism evidence="1 2">
    <name type="scientific">Mesitornis unicolor</name>
    <name type="common">brown roatelo</name>
    <dbReference type="NCBI Taxonomy" id="54374"/>
    <lineage>
        <taxon>Eukaryota</taxon>
        <taxon>Metazoa</taxon>
        <taxon>Chordata</taxon>
        <taxon>Craniata</taxon>
        <taxon>Vertebrata</taxon>
        <taxon>Euteleostomi</taxon>
        <taxon>Archelosauria</taxon>
        <taxon>Archosauria</taxon>
        <taxon>Dinosauria</taxon>
        <taxon>Saurischia</taxon>
        <taxon>Theropoda</taxon>
        <taxon>Coelurosauria</taxon>
        <taxon>Aves</taxon>
        <taxon>Neognathae</taxon>
        <taxon>Neoaves</taxon>
        <taxon>Columbimorphae</taxon>
        <taxon>Mesitornithiformes</taxon>
        <taxon>Mesitornithidae</taxon>
        <taxon>Mesitornis</taxon>
    </lineage>
</organism>
<reference evidence="1 2" key="1">
    <citation type="submission" date="2014-04" db="EMBL/GenBank/DDBJ databases">
        <title>Genome evolution of avian class.</title>
        <authorList>
            <person name="Zhang G."/>
            <person name="Li C."/>
        </authorList>
    </citation>
    <scope>NUCLEOTIDE SEQUENCE [LARGE SCALE GENOMIC DNA]</scope>
    <source>
        <strain evidence="1">BGI_N332</strain>
    </source>
</reference>
<keyword evidence="2" id="KW-1185">Reference proteome</keyword>
<proteinExistence type="predicted"/>